<evidence type="ECO:0000256" key="6">
    <source>
        <dbReference type="ARBA" id="ARBA00023002"/>
    </source>
</evidence>
<dbReference type="InterPro" id="IPR017900">
    <property type="entry name" value="4Fe4S_Fe_S_CS"/>
</dbReference>
<keyword evidence="12" id="KW-0670">Pyruvate</keyword>
<dbReference type="Gene3D" id="3.30.70.20">
    <property type="match status" value="1"/>
</dbReference>
<sequence>MSPDHVDNKTDKAEQGDEQRHEKGHEKGSVSPLPSSSSDPSFRMVDGNYAASYIAYALSEVAAIYPITPASPMGENADEWAAHGEHNIFGQSVEVIEMQSEAGAAGTVHGALCAGALCSTFTASQGLLLMLPDMHKIAGEMLPTVFHVASRSIASHSLSIFGDHSDVMSARNTGFAMLNAANPQEVLDMALVSHLASLRSSVPFLHFFDGFRTSHEIRKIQWVEKDAIREHFQTHYFEYLQRFRNRALRPENAEIRIAAQNPDVFFQASERRNPHYDELPRLVQQCMDEVAELTGRHYQLFEYFGADDAESVVVAIGSACDTLRRTCSYLQEQGRKVGVLQVRFYRPFDVSAFMAALPQSCRSIAVLDRSKEAGSIGEPLYLDVLSALHRGCSDARAPVRVIGGRYGLSSKEFVPAHAVAVFDHLAGGGEHNFSVGIVDDVSHRSLEVTEEIDLTPEGTTSCLFWGLGSDGTVGANKNSVKIIGEHTGLKAQAYFVYDSRKAFGLTVSHLRFGEQDLLMPYEIYHADFVACHHPSYPQRHELLTPLKPGAIFLLNTGLSPEDAFYSLRESDQEIILQRNIAFYVIDASHLALELGIKGRINTIMQAAFFHLSGVLPPEEAVDLIKRSISETYGVKGRHIVENNWKAVDSAVAALKLLDRDRLSGLRPDAERQRRLRESQAAPAHPLLSKGPGFARDVVRPVLGFRGNEIPVSALSADGTMPQGTARLEKRRMALEVPRWLPENCIQCNLCVMTCPHSVIRTKQIAPVKLESKPESFDTIRSNTINGRDLEFRIQIFVDDCTGCGVCIDVCPAKAKALEYSPIEKEIDSGEVQNYQFFDKLPEDVLDGTKLSTPKGISFKKPYFEFHSACAGCGETPYYNLVTKLYGSRMIVANATGCSSIYAGTYPTTPFVRDSKGRGVAWGNSLFEDNAEYALGMRLAVDRKREQLRRIGEELLQVPQIAAQSEFVRLLREAIDCFEDISEESFERQVELKKHAKRLSKDSDIGPGVVRSLLLELDSLGDYFVDKSVWAIGGDGWAYDIGFGGLDHVLSLPHNVNVLVLDTEVYSNTGGQSSKATPAGSVAKFSQSGKRNGKKNLAMMMMNYGHVYVATVSMGANRAQVIRAFTEAEAYPGPSLILAYSPCIAHGIDMMKMQQQEKLATETGYFPLFRYNPLSPKGERLSVDSRLTKKDVTEFLKTERRYANLLRSMPELAEELFEQQQQQVVETLEQLEHLKGVL</sequence>
<dbReference type="Gene3D" id="4.10.780.10">
    <property type="entry name" value="Pyruvate-flavodoxin oxidoreductase, EKR domain"/>
    <property type="match status" value="1"/>
</dbReference>
<dbReference type="Gene3D" id="3.40.50.970">
    <property type="match status" value="2"/>
</dbReference>
<dbReference type="InterPro" id="IPR019752">
    <property type="entry name" value="Pyrv/ketoisovalerate_OxRed_cat"/>
</dbReference>
<evidence type="ECO:0000256" key="5">
    <source>
        <dbReference type="ARBA" id="ARBA00022982"/>
    </source>
</evidence>
<dbReference type="SUPFAM" id="SSF52518">
    <property type="entry name" value="Thiamin diphosphate-binding fold (THDP-binding)"/>
    <property type="match status" value="2"/>
</dbReference>
<dbReference type="EMBL" id="CP123443">
    <property type="protein sequence ID" value="WGK69788.1"/>
    <property type="molecule type" value="Genomic_DNA"/>
</dbReference>
<feature type="domain" description="4Fe-4S ferredoxin-type" evidence="11">
    <location>
        <begin position="791"/>
        <end position="820"/>
    </location>
</feature>
<gene>
    <name evidence="12" type="primary">nifJ</name>
    <name evidence="12" type="ORF">P0082_02685</name>
</gene>
<dbReference type="InterPro" id="IPR002869">
    <property type="entry name" value="Pyrv_flavodox_OxRed_cen"/>
</dbReference>
<proteinExistence type="inferred from homology"/>
<dbReference type="SUPFAM" id="SSF52922">
    <property type="entry name" value="TK C-terminal domain-like"/>
    <property type="match status" value="1"/>
</dbReference>
<dbReference type="PANTHER" id="PTHR32154">
    <property type="entry name" value="PYRUVATE-FLAVODOXIN OXIDOREDUCTASE-RELATED"/>
    <property type="match status" value="1"/>
</dbReference>
<dbReference type="RefSeq" id="WP_326927977.1">
    <property type="nucleotide sequence ID" value="NZ_CP123443.1"/>
</dbReference>
<evidence type="ECO:0000256" key="4">
    <source>
        <dbReference type="ARBA" id="ARBA00022723"/>
    </source>
</evidence>
<protein>
    <submittedName>
        <fullName evidence="12">Pyruvate:ferredoxin (Flavodoxin) oxidoreductase</fullName>
    </submittedName>
</protein>
<keyword evidence="6 9" id="KW-0560">Oxidoreductase</keyword>
<comment type="similarity">
    <text evidence="1 9">Belongs to the pyruvate:ferredoxin/flavodoxin oxidoreductase family.</text>
</comment>
<feature type="domain" description="4Fe-4S ferredoxin-type" evidence="11">
    <location>
        <begin position="735"/>
        <end position="764"/>
    </location>
</feature>
<keyword evidence="4" id="KW-0479">Metal-binding</keyword>
<dbReference type="Gene3D" id="3.40.920.10">
    <property type="entry name" value="Pyruvate-ferredoxin oxidoreductase, PFOR, domain III"/>
    <property type="match status" value="1"/>
</dbReference>
<evidence type="ECO:0000256" key="7">
    <source>
        <dbReference type="ARBA" id="ARBA00023004"/>
    </source>
</evidence>
<dbReference type="CDD" id="cd07034">
    <property type="entry name" value="TPP_PYR_PFOR_IOR-alpha_like"/>
    <property type="match status" value="1"/>
</dbReference>
<dbReference type="SMART" id="SM00890">
    <property type="entry name" value="EKR"/>
    <property type="match status" value="1"/>
</dbReference>
<reference evidence="12 13" key="1">
    <citation type="submission" date="2023-04" db="EMBL/GenBank/DDBJ databases">
        <title>Spirochaete genome identified in red abalone sample constitutes a novel genus.</title>
        <authorList>
            <person name="Sharma S.P."/>
            <person name="Purcell C.M."/>
            <person name="Hyde J.R."/>
            <person name="Severin A.J."/>
        </authorList>
    </citation>
    <scope>NUCLEOTIDE SEQUENCE [LARGE SCALE GENOMIC DNA]</scope>
    <source>
        <strain evidence="12 13">SP-2023</strain>
    </source>
</reference>
<name>A0ABY8MKR5_9SPIO</name>
<feature type="compositionally biased region" description="Low complexity" evidence="10">
    <location>
        <begin position="29"/>
        <end position="41"/>
    </location>
</feature>
<dbReference type="PROSITE" id="PS00198">
    <property type="entry name" value="4FE4S_FER_1"/>
    <property type="match status" value="1"/>
</dbReference>
<dbReference type="InterPro" id="IPR009014">
    <property type="entry name" value="Transketo_C/PFOR_II"/>
</dbReference>
<dbReference type="Pfam" id="PF01558">
    <property type="entry name" value="POR"/>
    <property type="match status" value="1"/>
</dbReference>
<dbReference type="InterPro" id="IPR019456">
    <property type="entry name" value="Pyrv-flavodox_OxRtase_EKR"/>
</dbReference>
<feature type="region of interest" description="Disordered" evidence="10">
    <location>
        <begin position="1"/>
        <end position="41"/>
    </location>
</feature>
<keyword evidence="3" id="KW-0004">4Fe-4S</keyword>
<dbReference type="SUPFAM" id="SSF53323">
    <property type="entry name" value="Pyruvate-ferredoxin oxidoreductase, PFOR, domain III"/>
    <property type="match status" value="1"/>
</dbReference>
<dbReference type="PROSITE" id="PS51379">
    <property type="entry name" value="4FE4S_FER_2"/>
    <property type="match status" value="2"/>
</dbReference>
<dbReference type="Pfam" id="PF17147">
    <property type="entry name" value="PFOR_II"/>
    <property type="match status" value="1"/>
</dbReference>
<dbReference type="InterPro" id="IPR011766">
    <property type="entry name" value="TPP_enzyme_TPP-bd"/>
</dbReference>
<keyword evidence="2 9" id="KW-0813">Transport</keyword>
<dbReference type="InterPro" id="IPR011895">
    <property type="entry name" value="Pyrv_flavodox_OxRed"/>
</dbReference>
<evidence type="ECO:0000313" key="12">
    <source>
        <dbReference type="EMBL" id="WGK69788.1"/>
    </source>
</evidence>
<dbReference type="InterPro" id="IPR029061">
    <property type="entry name" value="THDP-binding"/>
</dbReference>
<dbReference type="SUPFAM" id="SSF54862">
    <property type="entry name" value="4Fe-4S ferredoxins"/>
    <property type="match status" value="1"/>
</dbReference>
<dbReference type="PANTHER" id="PTHR32154:SF0">
    <property type="entry name" value="PYRUVATE-FLAVODOXIN OXIDOREDUCTASE-RELATED"/>
    <property type="match status" value="1"/>
</dbReference>
<dbReference type="Pfam" id="PF10371">
    <property type="entry name" value="EKR"/>
    <property type="match status" value="1"/>
</dbReference>
<feature type="compositionally biased region" description="Basic and acidic residues" evidence="10">
    <location>
        <begin position="1"/>
        <end position="28"/>
    </location>
</feature>
<keyword evidence="8" id="KW-0411">Iron-sulfur</keyword>
<dbReference type="Proteomes" id="UP001228690">
    <property type="component" value="Chromosome"/>
</dbReference>
<evidence type="ECO:0000256" key="10">
    <source>
        <dbReference type="SAM" id="MobiDB-lite"/>
    </source>
</evidence>
<keyword evidence="13" id="KW-1185">Reference proteome</keyword>
<dbReference type="InterPro" id="IPR017896">
    <property type="entry name" value="4Fe4S_Fe-S-bd"/>
</dbReference>
<evidence type="ECO:0000256" key="9">
    <source>
        <dbReference type="PIRNR" id="PIRNR000159"/>
    </source>
</evidence>
<organism evidence="12 13">
    <name type="scientific">Candidatus Haliotispira prima</name>
    <dbReference type="NCBI Taxonomy" id="3034016"/>
    <lineage>
        <taxon>Bacteria</taxon>
        <taxon>Pseudomonadati</taxon>
        <taxon>Spirochaetota</taxon>
        <taxon>Spirochaetia</taxon>
        <taxon>Spirochaetales</taxon>
        <taxon>Spirochaetaceae</taxon>
        <taxon>Candidatus Haliotispira</taxon>
    </lineage>
</organism>
<accession>A0ABY8MKR5</accession>
<evidence type="ECO:0000259" key="11">
    <source>
        <dbReference type="PROSITE" id="PS51379"/>
    </source>
</evidence>
<dbReference type="InterPro" id="IPR002880">
    <property type="entry name" value="Pyrv_Fd/Flavodoxin_OxRdtase_N"/>
</dbReference>
<evidence type="ECO:0000313" key="13">
    <source>
        <dbReference type="Proteomes" id="UP001228690"/>
    </source>
</evidence>
<evidence type="ECO:0000256" key="8">
    <source>
        <dbReference type="ARBA" id="ARBA00023014"/>
    </source>
</evidence>
<dbReference type="InterPro" id="IPR037112">
    <property type="entry name" value="Pyrv-flavodox_OxR_EKR_sf"/>
</dbReference>
<evidence type="ECO:0000256" key="1">
    <source>
        <dbReference type="ARBA" id="ARBA00009032"/>
    </source>
</evidence>
<evidence type="ECO:0000256" key="3">
    <source>
        <dbReference type="ARBA" id="ARBA00022485"/>
    </source>
</evidence>
<evidence type="ECO:0000256" key="2">
    <source>
        <dbReference type="ARBA" id="ARBA00022448"/>
    </source>
</evidence>
<dbReference type="InterPro" id="IPR033412">
    <property type="entry name" value="PFOR_II"/>
</dbReference>
<dbReference type="InterPro" id="IPR050722">
    <property type="entry name" value="Pyruvate:ferred/Flavod_OxRd"/>
</dbReference>
<keyword evidence="7" id="KW-0408">Iron</keyword>
<dbReference type="PIRSF" id="PIRSF000159">
    <property type="entry name" value="NifJ"/>
    <property type="match status" value="1"/>
</dbReference>
<dbReference type="Gene3D" id="3.40.50.920">
    <property type="match status" value="1"/>
</dbReference>
<keyword evidence="5 9" id="KW-0249">Electron transport</keyword>
<dbReference type="NCBIfam" id="TIGR02176">
    <property type="entry name" value="pyruv_ox_red"/>
    <property type="match status" value="1"/>
</dbReference>
<dbReference type="Pfam" id="PF02775">
    <property type="entry name" value="TPP_enzyme_C"/>
    <property type="match status" value="1"/>
</dbReference>
<dbReference type="Pfam" id="PF01855">
    <property type="entry name" value="POR_N"/>
    <property type="match status" value="1"/>
</dbReference>
<dbReference type="Pfam" id="PF12838">
    <property type="entry name" value="Fer4_7"/>
    <property type="match status" value="1"/>
</dbReference>